<comment type="subcellular location">
    <subcellularLocation>
        <location evidence="1">Cell outer membrane</location>
    </subcellularLocation>
</comment>
<proteinExistence type="predicted"/>
<dbReference type="Gene3D" id="2.40.170.20">
    <property type="entry name" value="TonB-dependent receptor, beta-barrel domain"/>
    <property type="match status" value="1"/>
</dbReference>
<organism evidence="4 5">
    <name type="scientific">Alteromonas profundi</name>
    <dbReference type="NCBI Taxonomy" id="2696062"/>
    <lineage>
        <taxon>Bacteria</taxon>
        <taxon>Pseudomonadati</taxon>
        <taxon>Pseudomonadota</taxon>
        <taxon>Gammaproteobacteria</taxon>
        <taxon>Alteromonadales</taxon>
        <taxon>Alteromonadaceae</taxon>
        <taxon>Alteromonas/Salinimonas group</taxon>
        <taxon>Alteromonas</taxon>
    </lineage>
</organism>
<reference evidence="4 5" key="1">
    <citation type="submission" date="2020-01" db="EMBL/GenBank/DDBJ databases">
        <authorList>
            <person name="Chen J."/>
            <person name="Zhu S."/>
            <person name="Yang J."/>
        </authorList>
    </citation>
    <scope>NUCLEOTIDE SEQUENCE [LARGE SCALE GENOMIC DNA]</scope>
    <source>
        <strain evidence="4 5">345S023</strain>
    </source>
</reference>
<dbReference type="PANTHER" id="PTHR40980">
    <property type="entry name" value="PLUG DOMAIN-CONTAINING PROTEIN"/>
    <property type="match status" value="1"/>
</dbReference>
<protein>
    <submittedName>
        <fullName evidence="4">TonB-dependent receptor</fullName>
    </submittedName>
</protein>
<comment type="caution">
    <text evidence="4">The sequence shown here is derived from an EMBL/GenBank/DDBJ whole genome shotgun (WGS) entry which is preliminary data.</text>
</comment>
<evidence type="ECO:0000313" key="4">
    <source>
        <dbReference type="EMBL" id="NDV90574.1"/>
    </source>
</evidence>
<gene>
    <name evidence="4" type="ORF">GTH32_05110</name>
</gene>
<evidence type="ECO:0000313" key="5">
    <source>
        <dbReference type="Proteomes" id="UP000470213"/>
    </source>
</evidence>
<keyword evidence="4" id="KW-0675">Receptor</keyword>
<dbReference type="PANTHER" id="PTHR40980:SF3">
    <property type="entry name" value="TONB-DEPENDENT RECEPTOR-LIKE BETA-BARREL DOMAIN-CONTAINING PROTEIN"/>
    <property type="match status" value="1"/>
</dbReference>
<evidence type="ECO:0000256" key="1">
    <source>
        <dbReference type="ARBA" id="ARBA00004442"/>
    </source>
</evidence>
<keyword evidence="5" id="KW-1185">Reference proteome</keyword>
<dbReference type="Proteomes" id="UP000470213">
    <property type="component" value="Unassembled WGS sequence"/>
</dbReference>
<evidence type="ECO:0000256" key="3">
    <source>
        <dbReference type="ARBA" id="ARBA00023237"/>
    </source>
</evidence>
<dbReference type="AlphaFoldDB" id="A0A7X5LKC5"/>
<dbReference type="InterPro" id="IPR036942">
    <property type="entry name" value="Beta-barrel_TonB_sf"/>
</dbReference>
<dbReference type="EMBL" id="JAAAWN010000005">
    <property type="protein sequence ID" value="NDV90574.1"/>
    <property type="molecule type" value="Genomic_DNA"/>
</dbReference>
<sequence length="120" mass="13681">MPIAITLPYLSPVLANVTAYLEGYSFSFRLSATYRDSYIARVDEGTLVDEDETGFLPSLYLDGVIAYQIIAYQMTDNVEIRMEATNLTNEREIQYSDSTQRPYNTTVSGRNYSLSLAYRF</sequence>
<keyword evidence="3" id="KW-0998">Cell outer membrane</keyword>
<name>A0A7X5LKC5_9ALTE</name>
<dbReference type="GO" id="GO:0009279">
    <property type="term" value="C:cell outer membrane"/>
    <property type="evidence" value="ECO:0007669"/>
    <property type="project" value="UniProtKB-SubCell"/>
</dbReference>
<accession>A0A7X5LKC5</accession>
<evidence type="ECO:0000256" key="2">
    <source>
        <dbReference type="ARBA" id="ARBA00023136"/>
    </source>
</evidence>
<keyword evidence="2" id="KW-0472">Membrane</keyword>
<dbReference type="SUPFAM" id="SSF56935">
    <property type="entry name" value="Porins"/>
    <property type="match status" value="1"/>
</dbReference>